<dbReference type="GeneID" id="77925041"/>
<organism evidence="1 2">
    <name type="scientific">Arthrobacter phage MargaretKali</name>
    <dbReference type="NCBI Taxonomy" id="2250414"/>
    <lineage>
        <taxon>Viruses</taxon>
        <taxon>Duplodnaviria</taxon>
        <taxon>Heunggongvirae</taxon>
        <taxon>Uroviricota</taxon>
        <taxon>Caudoviricetes</taxon>
        <taxon>Kumottavirus</taxon>
        <taxon>Kumottavirus margaretkali</taxon>
    </lineage>
</organism>
<dbReference type="KEGG" id="vg:77925041"/>
<dbReference type="RefSeq" id="YP_010649491.1">
    <property type="nucleotide sequence ID" value="NC_070769.1"/>
</dbReference>
<evidence type="ECO:0000313" key="1">
    <source>
        <dbReference type="EMBL" id="AXH44391.1"/>
    </source>
</evidence>
<evidence type="ECO:0000313" key="2">
    <source>
        <dbReference type="Proteomes" id="UP000257231"/>
    </source>
</evidence>
<accession>A0A345KMY9</accession>
<protein>
    <recommendedName>
        <fullName evidence="3">Head-to-tail adaptor</fullName>
    </recommendedName>
</protein>
<reference evidence="2" key="1">
    <citation type="submission" date="2018-06" db="EMBL/GenBank/DDBJ databases">
        <authorList>
            <person name="Zhirakovskaya E."/>
        </authorList>
    </citation>
    <scope>NUCLEOTIDE SEQUENCE [LARGE SCALE GENOMIC DNA]</scope>
</reference>
<dbReference type="Proteomes" id="UP000257231">
    <property type="component" value="Segment"/>
</dbReference>
<name>A0A345KMY9_9CAUD</name>
<proteinExistence type="predicted"/>
<dbReference type="EMBL" id="MH450123">
    <property type="protein sequence ID" value="AXH44391.1"/>
    <property type="molecule type" value="Genomic_DNA"/>
</dbReference>
<evidence type="ECO:0008006" key="3">
    <source>
        <dbReference type="Google" id="ProtNLM"/>
    </source>
</evidence>
<keyword evidence="2" id="KW-1185">Reference proteome</keyword>
<sequence length="161" mass="17112">MDPLIQPTDLVGFRGAPFSAKVTAAAASSVRAQCDWHIAPVVTETKKMRTEGTVLLLPTLHLTEKPTVQDVNGNEVTGCEWLPEGIIECPAGFPRYVSVTFTHGYETCPDELLPIIAERAMGQSSGRVKAESLAGRSIQLEGGSDPATSSVLAKYALSGRA</sequence>
<gene>
    <name evidence="1" type="primary">9</name>
    <name evidence="1" type="ORF">SEA_MARGARETKALI_9</name>
</gene>